<dbReference type="PRINTS" id="PR00079">
    <property type="entry name" value="G6PDHDRGNASE"/>
</dbReference>
<dbReference type="GO" id="GO:0009051">
    <property type="term" value="P:pentose-phosphate shunt, oxidative branch"/>
    <property type="evidence" value="ECO:0007669"/>
    <property type="project" value="TreeGrafter"/>
</dbReference>
<evidence type="ECO:0000313" key="8">
    <source>
        <dbReference type="EMBL" id="PIR38350.1"/>
    </source>
</evidence>
<feature type="domain" description="Glucose-6-phosphate dehydrogenase C-terminal" evidence="7">
    <location>
        <begin position="221"/>
        <end position="368"/>
    </location>
</feature>
<dbReference type="Pfam" id="PF00479">
    <property type="entry name" value="G6PD_N"/>
    <property type="match status" value="1"/>
</dbReference>
<dbReference type="Gene3D" id="3.30.360.10">
    <property type="entry name" value="Dihydrodipicolinate Reductase, domain 2"/>
    <property type="match status" value="1"/>
</dbReference>
<organism evidence="8 9">
    <name type="scientific">Candidatus Zambryskibacteria bacterium CG10_big_fil_rev_8_21_14_0_10_42_12</name>
    <dbReference type="NCBI Taxonomy" id="1975115"/>
    <lineage>
        <taxon>Bacteria</taxon>
        <taxon>Candidatus Zambryskiibacteriota</taxon>
    </lineage>
</organism>
<keyword evidence="4" id="KW-0560">Oxidoreductase</keyword>
<evidence type="ECO:0000259" key="6">
    <source>
        <dbReference type="Pfam" id="PF00479"/>
    </source>
</evidence>
<evidence type="ECO:0000256" key="2">
    <source>
        <dbReference type="ARBA" id="ARBA00022526"/>
    </source>
</evidence>
<dbReference type="InterPro" id="IPR036291">
    <property type="entry name" value="NAD(P)-bd_dom_sf"/>
</dbReference>
<dbReference type="EMBL" id="PCXL01000011">
    <property type="protein sequence ID" value="PIR38350.1"/>
    <property type="molecule type" value="Genomic_DNA"/>
</dbReference>
<feature type="domain" description="Glucose-6-phosphate dehydrogenase NAD-binding" evidence="6">
    <location>
        <begin position="37"/>
        <end position="216"/>
    </location>
</feature>
<sequence>MSILTHKHSHILENVSMFHGFGILELLMKNDKKNIFILFGATGDLAREKILPALFSICTKKIIENLTIIAVSRRNWTSSDYRDFVLKEAKLPILQRAQRTVKDQKNLDDFLSSIMYVAGDIQQGVYVYQTIKDYINTQKTKRVVAYFSVAPHFFQAMVTDGAKAGLWGEHQKVRVLLEKPYADNERSFSALIKTINDTIGKHALLVDHYLGKDVMQAIQKIRVPNKALETKIKSKLKHIVIRLFENNVADRRGEFYDKLGAFIDVGANHELQMLASLVAPLRGPKIQSEKLFASLSVNKQHVVPMQYQGYQKTDQVHKDSKTETAFEITLSSTLSYLKDVPIILAGGKGFSSYQSDMVAVFEDGSHITVTLKPREGIHATYPKIIENYPKPQEAYETIVEQAFQEKTSIFVTPEEAKHEWRIITDVKKAFAQKNIETYNKGAQVPEYDTTNPIWDML</sequence>
<dbReference type="Gene3D" id="3.40.50.720">
    <property type="entry name" value="NAD(P)-binding Rossmann-like Domain"/>
    <property type="match status" value="1"/>
</dbReference>
<evidence type="ECO:0000256" key="1">
    <source>
        <dbReference type="ARBA" id="ARBA00004937"/>
    </source>
</evidence>
<comment type="pathway">
    <text evidence="1">Carbohydrate degradation; pentose phosphate pathway; D-ribulose 5-phosphate from D-glucose 6-phosphate (oxidative stage): step 1/3.</text>
</comment>
<keyword evidence="2" id="KW-0313">Glucose metabolism</keyword>
<name>A0A2H0QVP1_9BACT</name>
<dbReference type="PANTHER" id="PTHR23429:SF0">
    <property type="entry name" value="GLUCOSE-6-PHOSPHATE 1-DEHYDROGENASE"/>
    <property type="match status" value="1"/>
</dbReference>
<dbReference type="InterPro" id="IPR022674">
    <property type="entry name" value="G6P_DH_NAD-bd"/>
</dbReference>
<feature type="domain" description="Glucose-6-phosphate dehydrogenase C-terminal" evidence="7">
    <location>
        <begin position="385"/>
        <end position="446"/>
    </location>
</feature>
<dbReference type="AlphaFoldDB" id="A0A2H0QVP1"/>
<dbReference type="GO" id="GO:0050661">
    <property type="term" value="F:NADP binding"/>
    <property type="evidence" value="ECO:0007669"/>
    <property type="project" value="InterPro"/>
</dbReference>
<comment type="caution">
    <text evidence="8">The sequence shown here is derived from an EMBL/GenBank/DDBJ whole genome shotgun (WGS) entry which is preliminary data.</text>
</comment>
<evidence type="ECO:0000256" key="4">
    <source>
        <dbReference type="ARBA" id="ARBA00023002"/>
    </source>
</evidence>
<evidence type="ECO:0000313" key="9">
    <source>
        <dbReference type="Proteomes" id="UP000231333"/>
    </source>
</evidence>
<dbReference type="InterPro" id="IPR001282">
    <property type="entry name" value="G6P_DH"/>
</dbReference>
<keyword evidence="3" id="KW-0521">NADP</keyword>
<dbReference type="PANTHER" id="PTHR23429">
    <property type="entry name" value="GLUCOSE-6-PHOSPHATE 1-DEHYDROGENASE G6PD"/>
    <property type="match status" value="1"/>
</dbReference>
<dbReference type="Proteomes" id="UP000231333">
    <property type="component" value="Unassembled WGS sequence"/>
</dbReference>
<dbReference type="Pfam" id="PF02781">
    <property type="entry name" value="G6PD_C"/>
    <property type="match status" value="2"/>
</dbReference>
<keyword evidence="5" id="KW-0119">Carbohydrate metabolism</keyword>
<dbReference type="SUPFAM" id="SSF55347">
    <property type="entry name" value="Glyceraldehyde-3-phosphate dehydrogenase-like, C-terminal domain"/>
    <property type="match status" value="1"/>
</dbReference>
<evidence type="ECO:0000256" key="3">
    <source>
        <dbReference type="ARBA" id="ARBA00022857"/>
    </source>
</evidence>
<gene>
    <name evidence="8" type="ORF">COV34_01960</name>
</gene>
<evidence type="ECO:0000256" key="5">
    <source>
        <dbReference type="ARBA" id="ARBA00023277"/>
    </source>
</evidence>
<reference evidence="8 9" key="1">
    <citation type="submission" date="2017-09" db="EMBL/GenBank/DDBJ databases">
        <title>Depth-based differentiation of microbial function through sediment-hosted aquifers and enrichment of novel symbionts in the deep terrestrial subsurface.</title>
        <authorList>
            <person name="Probst A.J."/>
            <person name="Ladd B."/>
            <person name="Jarett J.K."/>
            <person name="Geller-Mcgrath D.E."/>
            <person name="Sieber C.M."/>
            <person name="Emerson J.B."/>
            <person name="Anantharaman K."/>
            <person name="Thomas B.C."/>
            <person name="Malmstrom R."/>
            <person name="Stieglmeier M."/>
            <person name="Klingl A."/>
            <person name="Woyke T."/>
            <person name="Ryan C.M."/>
            <person name="Banfield J.F."/>
        </authorList>
    </citation>
    <scope>NUCLEOTIDE SEQUENCE [LARGE SCALE GENOMIC DNA]</scope>
    <source>
        <strain evidence="8">CG10_big_fil_rev_8_21_14_0_10_42_12</strain>
    </source>
</reference>
<dbReference type="GO" id="GO:0004345">
    <property type="term" value="F:glucose-6-phosphate dehydrogenase activity"/>
    <property type="evidence" value="ECO:0007669"/>
    <property type="project" value="InterPro"/>
</dbReference>
<evidence type="ECO:0000259" key="7">
    <source>
        <dbReference type="Pfam" id="PF02781"/>
    </source>
</evidence>
<protein>
    <recommendedName>
        <fullName evidence="10">Glucose-6-phosphate dehydrogenase</fullName>
    </recommendedName>
</protein>
<dbReference type="SUPFAM" id="SSF51735">
    <property type="entry name" value="NAD(P)-binding Rossmann-fold domains"/>
    <property type="match status" value="1"/>
</dbReference>
<proteinExistence type="predicted"/>
<accession>A0A2H0QVP1</accession>
<evidence type="ECO:0008006" key="10">
    <source>
        <dbReference type="Google" id="ProtNLM"/>
    </source>
</evidence>
<dbReference type="InterPro" id="IPR022675">
    <property type="entry name" value="G6P_DH_C"/>
</dbReference>
<dbReference type="GO" id="GO:0006006">
    <property type="term" value="P:glucose metabolic process"/>
    <property type="evidence" value="ECO:0007669"/>
    <property type="project" value="UniProtKB-KW"/>
</dbReference>